<evidence type="ECO:0000256" key="6">
    <source>
        <dbReference type="PROSITE-ProRule" id="PRU00560"/>
    </source>
</evidence>
<dbReference type="PANTHER" id="PTHR11070">
    <property type="entry name" value="UVRD / RECB / PCRA DNA HELICASE FAMILY MEMBER"/>
    <property type="match status" value="1"/>
</dbReference>
<evidence type="ECO:0000256" key="2">
    <source>
        <dbReference type="ARBA" id="ARBA00022801"/>
    </source>
</evidence>
<dbReference type="InterPro" id="IPR014016">
    <property type="entry name" value="UvrD-like_ATP-bd"/>
</dbReference>
<dbReference type="PANTHER" id="PTHR11070:SF2">
    <property type="entry name" value="ATP-DEPENDENT DNA HELICASE SRS2"/>
    <property type="match status" value="1"/>
</dbReference>
<dbReference type="GeneID" id="94689170"/>
<gene>
    <name evidence="8" type="ORF">SAMN05421547_108122</name>
</gene>
<protein>
    <recommendedName>
        <fullName evidence="5">DNA 3'-5' helicase II</fullName>
    </recommendedName>
</protein>
<accession>A0A1H3N0S4</accession>
<evidence type="ECO:0000313" key="9">
    <source>
        <dbReference type="Proteomes" id="UP000183417"/>
    </source>
</evidence>
<evidence type="ECO:0000256" key="5">
    <source>
        <dbReference type="ARBA" id="ARBA00034923"/>
    </source>
</evidence>
<evidence type="ECO:0000256" key="3">
    <source>
        <dbReference type="ARBA" id="ARBA00022806"/>
    </source>
</evidence>
<organism evidence="8 9">
    <name type="scientific">Delftia lacustris</name>
    <dbReference type="NCBI Taxonomy" id="558537"/>
    <lineage>
        <taxon>Bacteria</taxon>
        <taxon>Pseudomonadati</taxon>
        <taxon>Pseudomonadota</taxon>
        <taxon>Betaproteobacteria</taxon>
        <taxon>Burkholderiales</taxon>
        <taxon>Comamonadaceae</taxon>
        <taxon>Delftia</taxon>
    </lineage>
</organism>
<dbReference type="PROSITE" id="PS51198">
    <property type="entry name" value="UVRD_HELICASE_ATP_BIND"/>
    <property type="match status" value="1"/>
</dbReference>
<dbReference type="RefSeq" id="WP_035480908.1">
    <property type="nucleotide sequence ID" value="NZ_CP065749.1"/>
</dbReference>
<evidence type="ECO:0000256" key="1">
    <source>
        <dbReference type="ARBA" id="ARBA00022741"/>
    </source>
</evidence>
<dbReference type="Pfam" id="PF00580">
    <property type="entry name" value="UvrD-helicase"/>
    <property type="match status" value="2"/>
</dbReference>
<dbReference type="InterPro" id="IPR027417">
    <property type="entry name" value="P-loop_NTPase"/>
</dbReference>
<dbReference type="GO" id="GO:0000725">
    <property type="term" value="P:recombinational repair"/>
    <property type="evidence" value="ECO:0007669"/>
    <property type="project" value="TreeGrafter"/>
</dbReference>
<dbReference type="GO" id="GO:0016787">
    <property type="term" value="F:hydrolase activity"/>
    <property type="evidence" value="ECO:0007669"/>
    <property type="project" value="UniProtKB-UniRule"/>
</dbReference>
<keyword evidence="3 6" id="KW-0347">Helicase</keyword>
<feature type="binding site" evidence="6">
    <location>
        <begin position="23"/>
        <end position="30"/>
    </location>
    <ligand>
        <name>ATP</name>
        <dbReference type="ChEBI" id="CHEBI:30616"/>
    </ligand>
</feature>
<dbReference type="GO" id="GO:0005524">
    <property type="term" value="F:ATP binding"/>
    <property type="evidence" value="ECO:0007669"/>
    <property type="project" value="UniProtKB-UniRule"/>
</dbReference>
<dbReference type="Proteomes" id="UP000183417">
    <property type="component" value="Unassembled WGS sequence"/>
</dbReference>
<dbReference type="GO" id="GO:0003677">
    <property type="term" value="F:DNA binding"/>
    <property type="evidence" value="ECO:0007669"/>
    <property type="project" value="InterPro"/>
</dbReference>
<dbReference type="SUPFAM" id="SSF52540">
    <property type="entry name" value="P-loop containing nucleoside triphosphate hydrolases"/>
    <property type="match status" value="1"/>
</dbReference>
<dbReference type="GO" id="GO:0043138">
    <property type="term" value="F:3'-5' DNA helicase activity"/>
    <property type="evidence" value="ECO:0007669"/>
    <property type="project" value="TreeGrafter"/>
</dbReference>
<dbReference type="AlphaFoldDB" id="A0A1H3N0S4"/>
<keyword evidence="2 6" id="KW-0378">Hydrolase</keyword>
<dbReference type="Gene3D" id="3.40.50.300">
    <property type="entry name" value="P-loop containing nucleotide triphosphate hydrolases"/>
    <property type="match status" value="2"/>
</dbReference>
<keyword evidence="1 6" id="KW-0547">Nucleotide-binding</keyword>
<keyword evidence="4 6" id="KW-0067">ATP-binding</keyword>
<dbReference type="InterPro" id="IPR000212">
    <property type="entry name" value="DNA_helicase_UvrD/REP"/>
</dbReference>
<evidence type="ECO:0000313" key="8">
    <source>
        <dbReference type="EMBL" id="SDY82446.1"/>
    </source>
</evidence>
<proteinExistence type="predicted"/>
<evidence type="ECO:0000256" key="4">
    <source>
        <dbReference type="ARBA" id="ARBA00022840"/>
    </source>
</evidence>
<reference evidence="8 9" key="1">
    <citation type="submission" date="2016-10" db="EMBL/GenBank/DDBJ databases">
        <authorList>
            <person name="de Groot N.N."/>
        </authorList>
    </citation>
    <scope>NUCLEOTIDE SEQUENCE [LARGE SCALE GENOMIC DNA]</scope>
    <source>
        <strain evidence="8 9">LMG 24775</strain>
    </source>
</reference>
<sequence length="579" mass="63194">MTQPSDEQLQVIGAPIAPMSVIACAGSGKTFTAVRRLAQMRRQLGDDRGRVALLSFSNVAVDTFRREYQNMVQEVPSRVAHGRVEIDTLDTFITGNVLRPHAYRTMGAQQAAFLVMGGEAFLGGFRFQTNTYPREITQMQVGIDNNGAYFCYADNDRTLRLDTMQATRLVHRLGQVGAYTHNLGRYWCYRTLVEQPGILRALVRRYPHILIDEAQDIGTAHQAIIEQLVGAGCQVSLIGDPNQGIYEFAGANGAFLTRYGQREGVNSLHLTRNFRSVPAILDLANMLSTRADTADRLVPDTTHGAFFVPYRNAERENLIAAFQAAVLAADLKLESSAVLCRARDMANKLGGNEGAPGQGTVKALAQAAILRDRHQDYLAAFKLVASGIVGLLANPPQGLVARITQPARYPDDRMLRRLVWAFTRNRDSGLPAATLTGDTQWHPLLLERTRTLLAQIAQDHGLASTNNLGNKLAKRGLPNAPLITAADLAANDDAPRIRVDTVHQAKGESLDAVLYLANREHANALLAGVDTEVGRIGYVAVTRARNLLWLGVPANALEELRPVLLERGFQEAGAAIALA</sequence>
<feature type="domain" description="UvrD-like helicase ATP-binding" evidence="7">
    <location>
        <begin position="2"/>
        <end position="277"/>
    </location>
</feature>
<dbReference type="EMBL" id="FNPE01000008">
    <property type="protein sequence ID" value="SDY82446.1"/>
    <property type="molecule type" value="Genomic_DNA"/>
</dbReference>
<evidence type="ECO:0000259" key="7">
    <source>
        <dbReference type="PROSITE" id="PS51198"/>
    </source>
</evidence>
<name>A0A1H3N0S4_9BURK</name>